<gene>
    <name evidence="3" type="ORF">GC250_06635</name>
</gene>
<dbReference type="InterPro" id="IPR036111">
    <property type="entry name" value="Mal/L-sulfo/L-lacto_DH-like_sf"/>
</dbReference>
<evidence type="ECO:0000313" key="4">
    <source>
        <dbReference type="Proteomes" id="UP000470772"/>
    </source>
</evidence>
<dbReference type="Gene3D" id="3.30.1370.60">
    <property type="entry name" value="Hypothetical oxidoreductase yiak, domain 2"/>
    <property type="match status" value="1"/>
</dbReference>
<dbReference type="Gene3D" id="1.10.1530.10">
    <property type="match status" value="1"/>
</dbReference>
<sequence length="307" mass="34280">MLVTSKELREITYSIFQKLTYQEYAEILADELVESNVMGHDDHGVQLIPYYVRAARGEQIDIGGQKIPPICPKRIPEINRQGFLVRIDGMMTFGQVVLRKSAEQNGDILVFIGRNVSHLGRLSSFTVRMAKKGYVSIMMARSPPLMSLPGMKRRVLGNNPISISFPDCPVYIDTSLSNASWGKIFSSILKGETIEEGLLLDAEGKPTTDPMELLKGGSLTPIGAYKGFNLALAVEMLMSYFSLENDFNPFFAISIKQDLLGKSNFQEILSRIPETDSYRLPGSQGPKDTIEIPESLWNELTKIYDSL</sequence>
<dbReference type="InterPro" id="IPR003767">
    <property type="entry name" value="Malate/L-lactate_DH-like"/>
</dbReference>
<proteinExistence type="inferred from homology"/>
<protein>
    <recommendedName>
        <fullName evidence="5">Ldh family oxidoreductase</fullName>
    </recommendedName>
</protein>
<dbReference type="InterPro" id="IPR043143">
    <property type="entry name" value="Mal/L-sulf/L-lact_DH-like_NADP"/>
</dbReference>
<evidence type="ECO:0000256" key="1">
    <source>
        <dbReference type="ARBA" id="ARBA00006056"/>
    </source>
</evidence>
<dbReference type="GO" id="GO:0016491">
    <property type="term" value="F:oxidoreductase activity"/>
    <property type="evidence" value="ECO:0007669"/>
    <property type="project" value="UniProtKB-KW"/>
</dbReference>
<dbReference type="PANTHER" id="PTHR11091:SF0">
    <property type="entry name" value="MALATE DEHYDROGENASE"/>
    <property type="match status" value="1"/>
</dbReference>
<dbReference type="RefSeq" id="WP_156016680.1">
    <property type="nucleotide sequence ID" value="NZ_BBBY01000030.1"/>
</dbReference>
<organism evidence="3 4">
    <name type="scientific">Sulfuracidifex metallicus DSM 6482 = JCM 9184</name>
    <dbReference type="NCBI Taxonomy" id="523847"/>
    <lineage>
        <taxon>Archaea</taxon>
        <taxon>Thermoproteota</taxon>
        <taxon>Thermoprotei</taxon>
        <taxon>Sulfolobales</taxon>
        <taxon>Sulfolobaceae</taxon>
        <taxon>Sulfuracidifex</taxon>
    </lineage>
</organism>
<dbReference type="SUPFAM" id="SSF89733">
    <property type="entry name" value="L-sulfolactate dehydrogenase-like"/>
    <property type="match status" value="1"/>
</dbReference>
<reference evidence="3 4" key="1">
    <citation type="submission" date="2019-10" db="EMBL/GenBank/DDBJ databases">
        <title>Sequencing and Assembly of Multiple Reported Metal-Biooxidizing Members of the Extremely Thermoacidophilic Archaeal Family Sulfolobaceae.</title>
        <authorList>
            <person name="Counts J.A."/>
            <person name="Kelly R.M."/>
        </authorList>
    </citation>
    <scope>NUCLEOTIDE SEQUENCE [LARGE SCALE GENOMIC DNA]</scope>
    <source>
        <strain evidence="3 4">DSM 6482</strain>
    </source>
</reference>
<evidence type="ECO:0000256" key="2">
    <source>
        <dbReference type="ARBA" id="ARBA00023002"/>
    </source>
</evidence>
<dbReference type="EMBL" id="WGGD01000005">
    <property type="protein sequence ID" value="MUN29113.1"/>
    <property type="molecule type" value="Genomic_DNA"/>
</dbReference>
<accession>A0A6A9QTL5</accession>
<evidence type="ECO:0008006" key="5">
    <source>
        <dbReference type="Google" id="ProtNLM"/>
    </source>
</evidence>
<keyword evidence="4" id="KW-1185">Reference proteome</keyword>
<dbReference type="Pfam" id="PF02615">
    <property type="entry name" value="Ldh_2"/>
    <property type="match status" value="1"/>
</dbReference>
<dbReference type="InterPro" id="IPR043144">
    <property type="entry name" value="Mal/L-sulf/L-lact_DH-like_ah"/>
</dbReference>
<keyword evidence="2" id="KW-0560">Oxidoreductase</keyword>
<dbReference type="AlphaFoldDB" id="A0A6A9QTL5"/>
<dbReference type="PANTHER" id="PTHR11091">
    <property type="entry name" value="OXIDOREDUCTASE-RELATED"/>
    <property type="match status" value="1"/>
</dbReference>
<evidence type="ECO:0000313" key="3">
    <source>
        <dbReference type="EMBL" id="MUN29113.1"/>
    </source>
</evidence>
<dbReference type="Proteomes" id="UP000470772">
    <property type="component" value="Unassembled WGS sequence"/>
</dbReference>
<name>A0A6A9QTL5_SULME</name>
<comment type="caution">
    <text evidence="3">The sequence shown here is derived from an EMBL/GenBank/DDBJ whole genome shotgun (WGS) entry which is preliminary data.</text>
</comment>
<comment type="similarity">
    <text evidence="1">Belongs to the LDH2/MDH2 oxidoreductase family.</text>
</comment>